<sequence>MSSVLKHYNSFAGGIAEILRAKETDILEFFSKMDAITGKRNIMEEIVFENNALVERTLLELGLVNEDRTSPGFAEKIHNTLIGYLEASDAALFEILGRPDLTKQESVMSLIQAKVLSGIQRGFFIKESVARNFLIQNPPPTIIRALGYKDVNELLEKESIWEIYPALRFLESGEWMNKVFLQAYKNLKPEDFEERELRLLVLPTKWLALTEKFMEKKYHNVSHLKELGVIFVIPISLDIPGDTMRLFALLLHYFHEVPFYSKLFREYAGQNDGFADNIISLLRGDVLEGPLPDPGPGKVNIRIVQRYLAKDNPQDPRLFEPHVNPETRHWDWAEADLTRLDHEHPTLHLGFWAGLNWVGGRFLDKNGENEIVGFNLIDVVMSLIKQKEMIKYLYHHQEAFWNQIFIRYIGTQEMDKLIEQNIIKGYFTLG</sequence>
<proteinExistence type="predicted"/>
<gene>
    <name evidence="1" type="ORF">A3I30_04055</name>
</gene>
<protein>
    <submittedName>
        <fullName evidence="1">Uncharacterized protein</fullName>
    </submittedName>
</protein>
<comment type="caution">
    <text evidence="1">The sequence shown here is derived from an EMBL/GenBank/DDBJ whole genome shotgun (WGS) entry which is preliminary data.</text>
</comment>
<accession>A0A1F5C9V4</accession>
<name>A0A1F5C9V4_9BACT</name>
<organism evidence="1 2">
    <name type="scientific">Candidatus Azambacteria bacterium RIFCSPLOWO2_02_FULL_44_14</name>
    <dbReference type="NCBI Taxonomy" id="1797306"/>
    <lineage>
        <taxon>Bacteria</taxon>
        <taxon>Candidatus Azamiibacteriota</taxon>
    </lineage>
</organism>
<dbReference type="AlphaFoldDB" id="A0A1F5C9V4"/>
<evidence type="ECO:0000313" key="1">
    <source>
        <dbReference type="EMBL" id="OGD39640.1"/>
    </source>
</evidence>
<dbReference type="Proteomes" id="UP000177197">
    <property type="component" value="Unassembled WGS sequence"/>
</dbReference>
<dbReference type="EMBL" id="MEYV01000022">
    <property type="protein sequence ID" value="OGD39640.1"/>
    <property type="molecule type" value="Genomic_DNA"/>
</dbReference>
<evidence type="ECO:0000313" key="2">
    <source>
        <dbReference type="Proteomes" id="UP000177197"/>
    </source>
</evidence>
<reference evidence="1 2" key="1">
    <citation type="journal article" date="2016" name="Nat. Commun.">
        <title>Thousands of microbial genomes shed light on interconnected biogeochemical processes in an aquifer system.</title>
        <authorList>
            <person name="Anantharaman K."/>
            <person name="Brown C.T."/>
            <person name="Hug L.A."/>
            <person name="Sharon I."/>
            <person name="Castelle C.J."/>
            <person name="Probst A.J."/>
            <person name="Thomas B.C."/>
            <person name="Singh A."/>
            <person name="Wilkins M.J."/>
            <person name="Karaoz U."/>
            <person name="Brodie E.L."/>
            <person name="Williams K.H."/>
            <person name="Hubbard S.S."/>
            <person name="Banfield J.F."/>
        </authorList>
    </citation>
    <scope>NUCLEOTIDE SEQUENCE [LARGE SCALE GENOMIC DNA]</scope>
</reference>